<name>A0ACD3ZHN1_FUSSC</name>
<dbReference type="Proteomes" id="UP000830768">
    <property type="component" value="Chromosome 10"/>
</dbReference>
<evidence type="ECO:0000313" key="1">
    <source>
        <dbReference type="EMBL" id="UPL00824.1"/>
    </source>
</evidence>
<evidence type="ECO:0000313" key="2">
    <source>
        <dbReference type="Proteomes" id="UP000830768"/>
    </source>
</evidence>
<sequence length="717" mass="79947">MRNCNTNGASACILATAATMDVDESCADSDFEPQDQTSQRPLASSQNTHRLACTICREKKIACDRRDPCSNCIKKGWNCEFPSRQRSAVKGQRIHITSVYENKISNIEKQLQHVIGILEPYVSASSANAAPSSESPRRKRPCIVNKGERSQAGPRFNAAFPLTPSTNTSSTPLSAFEGDSSLAAHTAMANSLLETAVSTSSLQPRMAEGMETLRQLISVNGEIPDAYGMASSHNPRLGSMPMLPQGDMSMPPIQAVLTVLDLMKSNPRFESMGFHMFLSATKFMGYLNRVYTPGEVPTLADFIIVNGALIDVFLRSILLTDDTDIRRDFQQHMNLCEGNLETALARLPVHMPHTIDHITALTFSVYHAIRSSQTSLAWSLVTTAIHMSITAGFHRASSSKNEPRQETNQKAWLFWSLYSVEKGLSLRLGRPSSILDYDITVPLPQHDDPEITAYTSIFTRWIRLSIVQGKIYKMLYSPAALAETPERRATWARSLVEETKKIYKEVDRTSTPTSNNRWKTASGNETELSFFSENVLFYSTLTLILKSLPPDEGSTHHFASECITTARIALEKHQEYCKALGPDSGRHIDVYVNWTILYNPFVPFIAIFCHVIESGDVQDLNRLQAFVASLESARMYSQATANIHRQFQALYNIAQQFTEIRTSNELLNDEAITEFDEYIQALGIFPSRMTYNDSLGLLPSAEADDMELNGWGWSQAG</sequence>
<organism evidence="1 2">
    <name type="scientific">Fusarium solani subsp. cucurbitae</name>
    <name type="common">Neocosmosporum cucurbitae</name>
    <dbReference type="NCBI Taxonomy" id="2747967"/>
    <lineage>
        <taxon>Eukaryota</taxon>
        <taxon>Fungi</taxon>
        <taxon>Dikarya</taxon>
        <taxon>Ascomycota</taxon>
        <taxon>Pezizomycotina</taxon>
        <taxon>Sordariomycetes</taxon>
        <taxon>Hypocreomycetidae</taxon>
        <taxon>Hypocreales</taxon>
        <taxon>Nectriaceae</taxon>
        <taxon>Fusarium</taxon>
        <taxon>Fusarium solani species complex</taxon>
    </lineage>
</organism>
<keyword evidence="2" id="KW-1185">Reference proteome</keyword>
<dbReference type="EMBL" id="CP090038">
    <property type="protein sequence ID" value="UPL00824.1"/>
    <property type="molecule type" value="Genomic_DNA"/>
</dbReference>
<accession>A0ACD3ZHN1</accession>
<proteinExistence type="predicted"/>
<gene>
    <name evidence="1" type="ORF">LCI18_011758</name>
</gene>
<protein>
    <submittedName>
        <fullName evidence="1">Uncharacterized protein</fullName>
    </submittedName>
</protein>
<reference evidence="1" key="1">
    <citation type="submission" date="2021-11" db="EMBL/GenBank/DDBJ databases">
        <title>Fusarium solani-melongenae Genome sequencing and assembly.</title>
        <authorList>
            <person name="Xie S."/>
            <person name="Huang L."/>
            <person name="Zhang X."/>
        </authorList>
    </citation>
    <scope>NUCLEOTIDE SEQUENCE</scope>
    <source>
        <strain evidence="1">CRI 24-3</strain>
    </source>
</reference>